<comment type="caution">
    <text evidence="2">The sequence shown here is derived from an EMBL/GenBank/DDBJ whole genome shotgun (WGS) entry which is preliminary data.</text>
</comment>
<dbReference type="OrthoDB" id="6867845at2"/>
<organism evidence="2 3">
    <name type="scientific">Halopseudomonas oceani</name>
    <dbReference type="NCBI Taxonomy" id="1708783"/>
    <lineage>
        <taxon>Bacteria</taxon>
        <taxon>Pseudomonadati</taxon>
        <taxon>Pseudomonadota</taxon>
        <taxon>Gammaproteobacteria</taxon>
        <taxon>Pseudomonadales</taxon>
        <taxon>Pseudomonadaceae</taxon>
        <taxon>Halopseudomonas</taxon>
    </lineage>
</organism>
<keyword evidence="3" id="KW-1185">Reference proteome</keyword>
<reference evidence="2 3" key="1">
    <citation type="submission" date="2018-01" db="EMBL/GenBank/DDBJ databases">
        <title>Draft genome of the type strain Pseudomonas oceani DSM 100277 isolated from the deep water in Okinawa trough, northwestern Pacific Ocean.</title>
        <authorList>
            <person name="Gomila M."/>
            <person name="Mulet M."/>
            <person name="Garcia-Valdes E."/>
            <person name="Lalucat J."/>
        </authorList>
    </citation>
    <scope>NUCLEOTIDE SEQUENCE [LARGE SCALE GENOMIC DNA]</scope>
    <source>
        <strain evidence="2 3">DSM 100277</strain>
    </source>
</reference>
<dbReference type="AlphaFoldDB" id="A0A2P4EUR0"/>
<feature type="transmembrane region" description="Helical" evidence="1">
    <location>
        <begin position="52"/>
        <end position="73"/>
    </location>
</feature>
<accession>A0A2P4EUR0</accession>
<dbReference type="EMBL" id="PPSK01000009">
    <property type="protein sequence ID" value="POB03193.1"/>
    <property type="molecule type" value="Genomic_DNA"/>
</dbReference>
<sequence length="321" mass="34585">MEALLILGGMVALAVSWAWLVFASLSLGPGPLMVATLLPVITPLLRGRGYPVLPRVLLVIALVSVVAGVGLLYRDQPERFDRLLSGNWAETPASAALSGTLMGQPFVPDNVYWRGDQLIFAETAANRTLRSLVVRFDKAPALLHGTAIDLLPGDDGPWPELVIQWYTGALTAPGLRRIPSAYSLSIALAPVGASKTEMTVYLHLPADHATRLGGRVLLDGQPDWLGKSLSAPAPAPVEPPPVAVEPAGWRELNLQTLLDSPARFIGRSARVLTVTGRSYEGVLKEVTGDRRIVLSLPQGANQVDFQFHPEDVVLIETRARR</sequence>
<evidence type="ECO:0000313" key="3">
    <source>
        <dbReference type="Proteomes" id="UP000243451"/>
    </source>
</evidence>
<dbReference type="Proteomes" id="UP000243451">
    <property type="component" value="Unassembled WGS sequence"/>
</dbReference>
<protein>
    <submittedName>
        <fullName evidence="2">Uncharacterized protein</fullName>
    </submittedName>
</protein>
<keyword evidence="1" id="KW-0812">Transmembrane</keyword>
<keyword evidence="1" id="KW-1133">Transmembrane helix</keyword>
<name>A0A2P4EUR0_9GAMM</name>
<proteinExistence type="predicted"/>
<dbReference type="RefSeq" id="WP_104738511.1">
    <property type="nucleotide sequence ID" value="NZ_BMHR01000009.1"/>
</dbReference>
<evidence type="ECO:0000313" key="2">
    <source>
        <dbReference type="EMBL" id="POB03193.1"/>
    </source>
</evidence>
<keyword evidence="1" id="KW-0472">Membrane</keyword>
<evidence type="ECO:0000256" key="1">
    <source>
        <dbReference type="SAM" id="Phobius"/>
    </source>
</evidence>
<gene>
    <name evidence="2" type="ORF">C1949_10910</name>
</gene>